<name>A0ABN9N5Q8_9MYCO</name>
<protein>
    <submittedName>
        <fullName evidence="2">Uncharacterized protein</fullName>
    </submittedName>
</protein>
<evidence type="ECO:0000313" key="3">
    <source>
        <dbReference type="Proteomes" id="UP001190464"/>
    </source>
</evidence>
<keyword evidence="1" id="KW-1133">Transmembrane helix</keyword>
<proteinExistence type="predicted"/>
<reference evidence="2 3" key="1">
    <citation type="submission" date="2023-08" db="EMBL/GenBank/DDBJ databases">
        <authorList>
            <person name="Folkvardsen B D."/>
            <person name="Norman A."/>
        </authorList>
    </citation>
    <scope>NUCLEOTIDE SEQUENCE [LARGE SCALE GENOMIC DNA]</scope>
    <source>
        <strain evidence="2 3">Mu0102</strain>
    </source>
</reference>
<keyword evidence="1" id="KW-0812">Transmembrane</keyword>
<dbReference type="Proteomes" id="UP001190464">
    <property type="component" value="Chromosome"/>
</dbReference>
<gene>
    <name evidence="2" type="ORF">MU0102_000939</name>
</gene>
<dbReference type="RefSeq" id="WP_308485826.1">
    <property type="nucleotide sequence ID" value="NZ_OY726398.1"/>
</dbReference>
<keyword evidence="3" id="KW-1185">Reference proteome</keyword>
<sequence length="76" mass="8438">MLLIGVPVDPRKDAWSKWLFWLIGPMVSAALFAFAFYSSMKSPETTDLIGAVVAGAILSYLSFGGVYLRKLWRPGR</sequence>
<evidence type="ECO:0000313" key="2">
    <source>
        <dbReference type="EMBL" id="CAJ1499295.1"/>
    </source>
</evidence>
<feature type="transmembrane region" description="Helical" evidence="1">
    <location>
        <begin position="49"/>
        <end position="68"/>
    </location>
</feature>
<evidence type="ECO:0000256" key="1">
    <source>
        <dbReference type="SAM" id="Phobius"/>
    </source>
</evidence>
<organism evidence="2 3">
    <name type="scientific">[Mycobacterium] holstebronense</name>
    <dbReference type="NCBI Taxonomy" id="3064288"/>
    <lineage>
        <taxon>Bacteria</taxon>
        <taxon>Bacillati</taxon>
        <taxon>Actinomycetota</taxon>
        <taxon>Actinomycetes</taxon>
        <taxon>Mycobacteriales</taxon>
        <taxon>Mycobacteriaceae</taxon>
        <taxon>Mycolicibacterium</taxon>
    </lineage>
</organism>
<accession>A0ABN9N5Q8</accession>
<feature type="transmembrane region" description="Helical" evidence="1">
    <location>
        <begin position="18"/>
        <end position="37"/>
    </location>
</feature>
<dbReference type="EMBL" id="OY726398">
    <property type="protein sequence ID" value="CAJ1499295.1"/>
    <property type="molecule type" value="Genomic_DNA"/>
</dbReference>
<keyword evidence="1" id="KW-0472">Membrane</keyword>